<dbReference type="HAMAP" id="MF_01326_B">
    <property type="entry name" value="Ribosomal_uL24_B"/>
    <property type="match status" value="1"/>
</dbReference>
<dbReference type="InterPro" id="IPR057264">
    <property type="entry name" value="Ribosomal_uL24_C"/>
</dbReference>
<evidence type="ECO:0000256" key="8">
    <source>
        <dbReference type="ARBA" id="ARBA00035206"/>
    </source>
</evidence>
<accession>A0A9D1AIE3</accession>
<sequence>MHVKTGDTVMIISGKDKGKTGKVLEVSPKEGKVIVEGLNIVTKHVKPRRMGETGGIVKAEGPLYACKVMPVCPKCKKPTRVGYVMKGDKKVRVCKHAGCGETF</sequence>
<dbReference type="EMBL" id="DVGY01000058">
    <property type="protein sequence ID" value="HIR40675.1"/>
    <property type="molecule type" value="Genomic_DNA"/>
</dbReference>
<comment type="function">
    <text evidence="1 10">One of two assembly initiator proteins, it binds directly to the 5'-end of the 23S rRNA, where it nucleates assembly of the 50S subunit.</text>
</comment>
<dbReference type="FunFam" id="2.30.30.30:FF:000004">
    <property type="entry name" value="50S ribosomal protein L24"/>
    <property type="match status" value="1"/>
</dbReference>
<dbReference type="SMART" id="SM00739">
    <property type="entry name" value="KOW"/>
    <property type="match status" value="1"/>
</dbReference>
<dbReference type="GO" id="GO:0003735">
    <property type="term" value="F:structural constituent of ribosome"/>
    <property type="evidence" value="ECO:0007669"/>
    <property type="project" value="InterPro"/>
</dbReference>
<dbReference type="Pfam" id="PF00467">
    <property type="entry name" value="KOW"/>
    <property type="match status" value="1"/>
</dbReference>
<evidence type="ECO:0000256" key="3">
    <source>
        <dbReference type="ARBA" id="ARBA00011838"/>
    </source>
</evidence>
<dbReference type="InterPro" id="IPR005825">
    <property type="entry name" value="Ribosomal_uL24_CS"/>
</dbReference>
<keyword evidence="7 10" id="KW-0687">Ribonucleoprotein</keyword>
<keyword evidence="6 10" id="KW-0689">Ribosomal protein</keyword>
<evidence type="ECO:0000259" key="12">
    <source>
        <dbReference type="SMART" id="SM00739"/>
    </source>
</evidence>
<dbReference type="CDD" id="cd06089">
    <property type="entry name" value="KOW_RPL26"/>
    <property type="match status" value="1"/>
</dbReference>
<organism evidence="13 14">
    <name type="scientific">Candidatus Egerieicola pullicola</name>
    <dbReference type="NCBI Taxonomy" id="2840775"/>
    <lineage>
        <taxon>Bacteria</taxon>
        <taxon>Bacillati</taxon>
        <taxon>Bacillota</taxon>
        <taxon>Clostridia</taxon>
        <taxon>Eubacteriales</taxon>
        <taxon>Oscillospiraceae</taxon>
        <taxon>Oscillospiraceae incertae sedis</taxon>
        <taxon>Candidatus Egerieicola</taxon>
    </lineage>
</organism>
<reference evidence="13" key="1">
    <citation type="submission" date="2020-10" db="EMBL/GenBank/DDBJ databases">
        <authorList>
            <person name="Gilroy R."/>
        </authorList>
    </citation>
    <scope>NUCLEOTIDE SEQUENCE</scope>
    <source>
        <strain evidence="13">CHK184-25365</strain>
    </source>
</reference>
<dbReference type="PROSITE" id="PS01108">
    <property type="entry name" value="RIBOSOMAL_L24"/>
    <property type="match status" value="1"/>
</dbReference>
<dbReference type="GO" id="GO:0006412">
    <property type="term" value="P:translation"/>
    <property type="evidence" value="ECO:0007669"/>
    <property type="project" value="UniProtKB-UniRule"/>
</dbReference>
<dbReference type="GO" id="GO:0005840">
    <property type="term" value="C:ribosome"/>
    <property type="evidence" value="ECO:0007669"/>
    <property type="project" value="UniProtKB-KW"/>
</dbReference>
<dbReference type="SUPFAM" id="SSF50104">
    <property type="entry name" value="Translation proteins SH3-like domain"/>
    <property type="match status" value="1"/>
</dbReference>
<evidence type="ECO:0000256" key="5">
    <source>
        <dbReference type="ARBA" id="ARBA00022884"/>
    </source>
</evidence>
<evidence type="ECO:0000313" key="13">
    <source>
        <dbReference type="EMBL" id="HIR40675.1"/>
    </source>
</evidence>
<dbReference type="GO" id="GO:0019843">
    <property type="term" value="F:rRNA binding"/>
    <property type="evidence" value="ECO:0007669"/>
    <property type="project" value="UniProtKB-UniRule"/>
</dbReference>
<keyword evidence="5 10" id="KW-0694">RNA-binding</keyword>
<evidence type="ECO:0000256" key="6">
    <source>
        <dbReference type="ARBA" id="ARBA00022980"/>
    </source>
</evidence>
<evidence type="ECO:0000256" key="7">
    <source>
        <dbReference type="ARBA" id="ARBA00023274"/>
    </source>
</evidence>
<feature type="domain" description="KOW" evidence="12">
    <location>
        <begin position="2"/>
        <end position="29"/>
    </location>
</feature>
<evidence type="ECO:0000256" key="9">
    <source>
        <dbReference type="ARBA" id="ARBA00058688"/>
    </source>
</evidence>
<evidence type="ECO:0000313" key="14">
    <source>
        <dbReference type="Proteomes" id="UP000886749"/>
    </source>
</evidence>
<dbReference type="PANTHER" id="PTHR12903">
    <property type="entry name" value="MITOCHONDRIAL RIBOSOMAL PROTEIN L24"/>
    <property type="match status" value="1"/>
</dbReference>
<dbReference type="Pfam" id="PF17136">
    <property type="entry name" value="ribosomal_L24"/>
    <property type="match status" value="1"/>
</dbReference>
<evidence type="ECO:0000256" key="11">
    <source>
        <dbReference type="RuleBase" id="RU003477"/>
    </source>
</evidence>
<dbReference type="Gene3D" id="2.30.30.30">
    <property type="match status" value="1"/>
</dbReference>
<evidence type="ECO:0000256" key="4">
    <source>
        <dbReference type="ARBA" id="ARBA00022730"/>
    </source>
</evidence>
<evidence type="ECO:0000256" key="1">
    <source>
        <dbReference type="ARBA" id="ARBA00004072"/>
    </source>
</evidence>
<protein>
    <recommendedName>
        <fullName evidence="8 10">Large ribosomal subunit protein uL24</fullName>
    </recommendedName>
</protein>
<name>A0A9D1AIE3_9FIRM</name>
<evidence type="ECO:0000256" key="10">
    <source>
        <dbReference type="HAMAP-Rule" id="MF_01326"/>
    </source>
</evidence>
<dbReference type="InterPro" id="IPR014722">
    <property type="entry name" value="Rib_uL2_dom2"/>
</dbReference>
<dbReference type="GO" id="GO:1990904">
    <property type="term" value="C:ribonucleoprotein complex"/>
    <property type="evidence" value="ECO:0007669"/>
    <property type="project" value="UniProtKB-KW"/>
</dbReference>
<dbReference type="InterPro" id="IPR041988">
    <property type="entry name" value="Ribosomal_uL24_KOW"/>
</dbReference>
<keyword evidence="4 10" id="KW-0699">rRNA-binding</keyword>
<dbReference type="InterPro" id="IPR003256">
    <property type="entry name" value="Ribosomal_uL24"/>
</dbReference>
<dbReference type="Proteomes" id="UP000886749">
    <property type="component" value="Unassembled WGS sequence"/>
</dbReference>
<comment type="caution">
    <text evidence="13">The sequence shown here is derived from an EMBL/GenBank/DDBJ whole genome shotgun (WGS) entry which is preliminary data.</text>
</comment>
<comment type="subunit">
    <text evidence="3 10">Part of the 50S ribosomal subunit.</text>
</comment>
<evidence type="ECO:0000256" key="2">
    <source>
        <dbReference type="ARBA" id="ARBA00010618"/>
    </source>
</evidence>
<dbReference type="NCBIfam" id="TIGR01079">
    <property type="entry name" value="rplX_bact"/>
    <property type="match status" value="1"/>
</dbReference>
<comment type="similarity">
    <text evidence="2 10 11">Belongs to the universal ribosomal protein uL24 family.</text>
</comment>
<dbReference type="InterPro" id="IPR008991">
    <property type="entry name" value="Translation_prot_SH3-like_sf"/>
</dbReference>
<reference evidence="13" key="2">
    <citation type="journal article" date="2021" name="PeerJ">
        <title>Extensive microbial diversity within the chicken gut microbiome revealed by metagenomics and culture.</title>
        <authorList>
            <person name="Gilroy R."/>
            <person name="Ravi A."/>
            <person name="Getino M."/>
            <person name="Pursley I."/>
            <person name="Horton D.L."/>
            <person name="Alikhan N.F."/>
            <person name="Baker D."/>
            <person name="Gharbi K."/>
            <person name="Hall N."/>
            <person name="Watson M."/>
            <person name="Adriaenssens E.M."/>
            <person name="Foster-Nyarko E."/>
            <person name="Jarju S."/>
            <person name="Secka A."/>
            <person name="Antonio M."/>
            <person name="Oren A."/>
            <person name="Chaudhuri R.R."/>
            <person name="La Ragione R."/>
            <person name="Hildebrand F."/>
            <person name="Pallen M.J."/>
        </authorList>
    </citation>
    <scope>NUCLEOTIDE SEQUENCE</scope>
    <source>
        <strain evidence="13">CHK184-25365</strain>
    </source>
</reference>
<dbReference type="InterPro" id="IPR005824">
    <property type="entry name" value="KOW"/>
</dbReference>
<gene>
    <name evidence="10" type="primary">rplX</name>
    <name evidence="13" type="ORF">IAB36_02490</name>
</gene>
<dbReference type="AlphaFoldDB" id="A0A9D1AIE3"/>
<proteinExistence type="inferred from homology"/>
<comment type="function">
    <text evidence="9 10">One of the proteins that surrounds the polypeptide exit tunnel on the outside of the subunit.</text>
</comment>